<evidence type="ECO:0000256" key="1">
    <source>
        <dbReference type="SAM" id="MobiDB-lite"/>
    </source>
</evidence>
<sequence length="104" mass="11405">MKRINFKNIGLTTLRHSRRGPAARSGGKPAALLSLHFSSISDDVDVYAVVSSSRRAARAPRRRPGAPAVRRRRPGPTAYRCRRRRVSSGVVVVVSNFKRPGAEA</sequence>
<accession>A0A4C1STE0</accession>
<organism evidence="2 3">
    <name type="scientific">Eumeta variegata</name>
    <name type="common">Bagworm moth</name>
    <name type="synonym">Eumeta japonica</name>
    <dbReference type="NCBI Taxonomy" id="151549"/>
    <lineage>
        <taxon>Eukaryota</taxon>
        <taxon>Metazoa</taxon>
        <taxon>Ecdysozoa</taxon>
        <taxon>Arthropoda</taxon>
        <taxon>Hexapoda</taxon>
        <taxon>Insecta</taxon>
        <taxon>Pterygota</taxon>
        <taxon>Neoptera</taxon>
        <taxon>Endopterygota</taxon>
        <taxon>Lepidoptera</taxon>
        <taxon>Glossata</taxon>
        <taxon>Ditrysia</taxon>
        <taxon>Tineoidea</taxon>
        <taxon>Psychidae</taxon>
        <taxon>Oiketicinae</taxon>
        <taxon>Eumeta</taxon>
    </lineage>
</organism>
<reference evidence="2 3" key="1">
    <citation type="journal article" date="2019" name="Commun. Biol.">
        <title>The bagworm genome reveals a unique fibroin gene that provides high tensile strength.</title>
        <authorList>
            <person name="Kono N."/>
            <person name="Nakamura H."/>
            <person name="Ohtoshi R."/>
            <person name="Tomita M."/>
            <person name="Numata K."/>
            <person name="Arakawa K."/>
        </authorList>
    </citation>
    <scope>NUCLEOTIDE SEQUENCE [LARGE SCALE GENOMIC DNA]</scope>
</reference>
<dbReference type="AlphaFoldDB" id="A0A4C1STE0"/>
<proteinExistence type="predicted"/>
<feature type="region of interest" description="Disordered" evidence="1">
    <location>
        <begin position="58"/>
        <end position="77"/>
    </location>
</feature>
<evidence type="ECO:0000313" key="3">
    <source>
        <dbReference type="Proteomes" id="UP000299102"/>
    </source>
</evidence>
<protein>
    <submittedName>
        <fullName evidence="2">Uncharacterized protein</fullName>
    </submittedName>
</protein>
<comment type="caution">
    <text evidence="2">The sequence shown here is derived from an EMBL/GenBank/DDBJ whole genome shotgun (WGS) entry which is preliminary data.</text>
</comment>
<dbReference type="Proteomes" id="UP000299102">
    <property type="component" value="Unassembled WGS sequence"/>
</dbReference>
<gene>
    <name evidence="2" type="ORF">EVAR_96730_1</name>
</gene>
<evidence type="ECO:0000313" key="2">
    <source>
        <dbReference type="EMBL" id="GBP05402.1"/>
    </source>
</evidence>
<dbReference type="EMBL" id="BGZK01003897">
    <property type="protein sequence ID" value="GBP05402.1"/>
    <property type="molecule type" value="Genomic_DNA"/>
</dbReference>
<name>A0A4C1STE0_EUMVA</name>
<keyword evidence="3" id="KW-1185">Reference proteome</keyword>